<dbReference type="SUPFAM" id="SSF50044">
    <property type="entry name" value="SH3-domain"/>
    <property type="match status" value="1"/>
</dbReference>
<dbReference type="OrthoDB" id="3800937at2759"/>
<keyword evidence="3" id="KW-1185">Reference proteome</keyword>
<reference evidence="2" key="1">
    <citation type="submission" date="2022-10" db="EMBL/GenBank/DDBJ databases">
        <title>Tapping the CABI collections for fungal endophytes: first genome assemblies for Collariella, Neodidymelliopsis, Ascochyta clinopodiicola, Didymella pomorum, Didymosphaeria variabile, Neocosmospora piperis and Neocucurbitaria cava.</title>
        <authorList>
            <person name="Hill R."/>
        </authorList>
    </citation>
    <scope>NUCLEOTIDE SEQUENCE</scope>
    <source>
        <strain evidence="2">IMI 360193</strain>
    </source>
</reference>
<evidence type="ECO:0000313" key="2">
    <source>
        <dbReference type="EMBL" id="KAJ4330953.1"/>
    </source>
</evidence>
<evidence type="ECO:0000313" key="3">
    <source>
        <dbReference type="Proteomes" id="UP001140562"/>
    </source>
</evidence>
<gene>
    <name evidence="2" type="ORF">N0V87_009537</name>
</gene>
<feature type="region of interest" description="Disordered" evidence="1">
    <location>
        <begin position="169"/>
        <end position="190"/>
    </location>
</feature>
<sequence length="284" mass="31797">MIIHSSDTDLFNKPSGTLVVNALAIIGPSVDPQAKRGWPLAIELPGRTVSATNAVRAVNDVDLYLHEQVSELCLATDRGLVTVTTYLELIGVPKEQPVRFEGCVPSWARATFRNPEKQRIVWQMKSSAGRNEVVPHGTVIGPHQLTLTLQMHAEVVEERAHIRAWEEQTRQQQEGRLGPHIPGFKEKQEQQPKVGEIQILTAEPDDLPLRAGSVVLVYAIDDEDNWASGRLSGTDTMGRLQMAFARPLDWSLDRFAATTDALNKPLEESEDPNEQNWRGFYHWV</sequence>
<name>A0A9W8WRI3_9PLEO</name>
<accession>A0A9W8WRI3</accession>
<evidence type="ECO:0000256" key="1">
    <source>
        <dbReference type="SAM" id="MobiDB-lite"/>
    </source>
</evidence>
<organism evidence="2 3">
    <name type="scientific">Didymella glomerata</name>
    <dbReference type="NCBI Taxonomy" id="749621"/>
    <lineage>
        <taxon>Eukaryota</taxon>
        <taxon>Fungi</taxon>
        <taxon>Dikarya</taxon>
        <taxon>Ascomycota</taxon>
        <taxon>Pezizomycotina</taxon>
        <taxon>Dothideomycetes</taxon>
        <taxon>Pleosporomycetidae</taxon>
        <taxon>Pleosporales</taxon>
        <taxon>Pleosporineae</taxon>
        <taxon>Didymellaceae</taxon>
        <taxon>Didymella</taxon>
    </lineage>
</organism>
<dbReference type="Proteomes" id="UP001140562">
    <property type="component" value="Unassembled WGS sequence"/>
</dbReference>
<protein>
    <submittedName>
        <fullName evidence="2">Uncharacterized protein</fullName>
    </submittedName>
</protein>
<dbReference type="EMBL" id="JAPEUV010000169">
    <property type="protein sequence ID" value="KAJ4330953.1"/>
    <property type="molecule type" value="Genomic_DNA"/>
</dbReference>
<comment type="caution">
    <text evidence="2">The sequence shown here is derived from an EMBL/GenBank/DDBJ whole genome shotgun (WGS) entry which is preliminary data.</text>
</comment>
<dbReference type="InterPro" id="IPR036028">
    <property type="entry name" value="SH3-like_dom_sf"/>
</dbReference>
<proteinExistence type="predicted"/>
<dbReference type="AlphaFoldDB" id="A0A9W8WRI3"/>